<gene>
    <name evidence="2" type="ORF">SAMN06265337_1403</name>
</gene>
<dbReference type="AlphaFoldDB" id="A0A212TIM5"/>
<feature type="chain" id="PRO_5012555661" evidence="1">
    <location>
        <begin position="26"/>
        <end position="254"/>
    </location>
</feature>
<sequence>MKKPLIGISLLLFTSLYINGTNCQAQTKTTTPANKEQQAVDQLRSANSAADDTYFIFNHRYQGIKGTPFLSQYWQKADLRLQSDKVMKDVPIKYDLMENKLIALRKEGDSIILASGLVKEFVLHDMALKPLMEPVDKLYRRYSFLQDSKLVDAYFEVLSEGKEVVLLKRVRKNMMRASQEASYNTGNNADQILSRTEYYVFAANGKAKPVKLSRKGLDKALEEVGVASRAGLTNSVVVSSEKELVSAFQLVAVR</sequence>
<accession>A0A212TIM5</accession>
<dbReference type="OrthoDB" id="879001at2"/>
<dbReference type="RefSeq" id="WP_088842644.1">
    <property type="nucleotide sequence ID" value="NZ_FYEW01000001.1"/>
</dbReference>
<keyword evidence="3" id="KW-1185">Reference proteome</keyword>
<name>A0A212TIM5_9BACT</name>
<feature type="signal peptide" evidence="1">
    <location>
        <begin position="1"/>
        <end position="25"/>
    </location>
</feature>
<keyword evidence="1" id="KW-0732">Signal</keyword>
<dbReference type="Proteomes" id="UP000198131">
    <property type="component" value="Unassembled WGS sequence"/>
</dbReference>
<reference evidence="3" key="1">
    <citation type="submission" date="2017-06" db="EMBL/GenBank/DDBJ databases">
        <authorList>
            <person name="Varghese N."/>
            <person name="Submissions S."/>
        </authorList>
    </citation>
    <scope>NUCLEOTIDE SEQUENCE [LARGE SCALE GENOMIC DNA]</scope>
    <source>
        <strain evidence="3">DSM 11116</strain>
    </source>
</reference>
<evidence type="ECO:0000313" key="3">
    <source>
        <dbReference type="Proteomes" id="UP000198131"/>
    </source>
</evidence>
<organism evidence="2 3">
    <name type="scientific">Hymenobacter gelipurpurascens</name>
    <dbReference type="NCBI Taxonomy" id="89968"/>
    <lineage>
        <taxon>Bacteria</taxon>
        <taxon>Pseudomonadati</taxon>
        <taxon>Bacteroidota</taxon>
        <taxon>Cytophagia</taxon>
        <taxon>Cytophagales</taxon>
        <taxon>Hymenobacteraceae</taxon>
        <taxon>Hymenobacter</taxon>
    </lineage>
</organism>
<proteinExistence type="predicted"/>
<evidence type="ECO:0000313" key="2">
    <source>
        <dbReference type="EMBL" id="SNC65825.1"/>
    </source>
</evidence>
<protein>
    <submittedName>
        <fullName evidence="2">Uncharacterized protein</fullName>
    </submittedName>
</protein>
<dbReference type="EMBL" id="FYEW01000001">
    <property type="protein sequence ID" value="SNC65825.1"/>
    <property type="molecule type" value="Genomic_DNA"/>
</dbReference>
<evidence type="ECO:0000256" key="1">
    <source>
        <dbReference type="SAM" id="SignalP"/>
    </source>
</evidence>